<protein>
    <recommendedName>
        <fullName evidence="3">Secreted protein</fullName>
    </recommendedName>
</protein>
<keyword evidence="1" id="KW-0732">Signal</keyword>
<evidence type="ECO:0000313" key="2">
    <source>
        <dbReference type="EMBL" id="XDQ50016.1"/>
    </source>
</evidence>
<feature type="signal peptide" evidence="1">
    <location>
        <begin position="1"/>
        <end position="32"/>
    </location>
</feature>
<accession>A0AB39R6N3</accession>
<organism evidence="2">
    <name type="scientific">Streptomyces sp. R39</name>
    <dbReference type="NCBI Taxonomy" id="3238631"/>
    <lineage>
        <taxon>Bacteria</taxon>
        <taxon>Bacillati</taxon>
        <taxon>Actinomycetota</taxon>
        <taxon>Actinomycetes</taxon>
        <taxon>Kitasatosporales</taxon>
        <taxon>Streptomycetaceae</taxon>
        <taxon>Streptomyces</taxon>
    </lineage>
</organism>
<evidence type="ECO:0008006" key="3">
    <source>
        <dbReference type="Google" id="ProtNLM"/>
    </source>
</evidence>
<reference evidence="2" key="1">
    <citation type="submission" date="2024-07" db="EMBL/GenBank/DDBJ databases">
        <authorList>
            <person name="Yu S.T."/>
        </authorList>
    </citation>
    <scope>NUCLEOTIDE SEQUENCE</scope>
    <source>
        <strain evidence="2">R39</strain>
        <plasmid evidence="2">unnamed1</plasmid>
    </source>
</reference>
<dbReference type="AlphaFoldDB" id="A0AB39R6N3"/>
<evidence type="ECO:0000256" key="1">
    <source>
        <dbReference type="SAM" id="SignalP"/>
    </source>
</evidence>
<dbReference type="RefSeq" id="WP_369228541.1">
    <property type="nucleotide sequence ID" value="NZ_CP163442.1"/>
</dbReference>
<name>A0AB39R6N3_9ACTN</name>
<gene>
    <name evidence="2" type="ORF">AB5J52_48735</name>
</gene>
<feature type="chain" id="PRO_5044241627" description="Secreted protein" evidence="1">
    <location>
        <begin position="33"/>
        <end position="127"/>
    </location>
</feature>
<proteinExistence type="predicted"/>
<keyword evidence="2" id="KW-0614">Plasmid</keyword>
<sequence>MNTTTRFLRRTVPVTLGAALAAAAFSTTPAAADSGYWFSTNGGASGKWISAGKRVTACDIKVDGYKALVQILTINDSLVYSQIDTKVNHKCTTTHKGLFEGDYQIRVCTVVTGGRPVNCSAKHEFTV</sequence>
<dbReference type="EMBL" id="CP163442">
    <property type="protein sequence ID" value="XDQ50016.1"/>
    <property type="molecule type" value="Genomic_DNA"/>
</dbReference>
<geneLocation type="plasmid" evidence="2">
    <name>unnamed1</name>
</geneLocation>